<evidence type="ECO:0000256" key="2">
    <source>
        <dbReference type="ARBA" id="ARBA00022980"/>
    </source>
</evidence>
<comment type="similarity">
    <text evidence="1 4">Belongs to the universal ribosomal protein uS9 family.</text>
</comment>
<dbReference type="InterPro" id="IPR000754">
    <property type="entry name" value="Ribosomal_uS9"/>
</dbReference>
<dbReference type="AlphaFoldDB" id="A0A955I052"/>
<proteinExistence type="inferred from homology"/>
<dbReference type="GO" id="GO:0003723">
    <property type="term" value="F:RNA binding"/>
    <property type="evidence" value="ECO:0007669"/>
    <property type="project" value="TreeGrafter"/>
</dbReference>
<accession>A0A955I052</accession>
<dbReference type="Pfam" id="PF00380">
    <property type="entry name" value="Ribosomal_S9"/>
    <property type="match status" value="1"/>
</dbReference>
<protein>
    <recommendedName>
        <fullName evidence="5">30S ribosomal protein S9</fullName>
    </recommendedName>
</protein>
<dbReference type="InterPro" id="IPR020574">
    <property type="entry name" value="Ribosomal_uS9_CS"/>
</dbReference>
<reference evidence="6" key="2">
    <citation type="journal article" date="2021" name="Microbiome">
        <title>Successional dynamics and alternative stable states in a saline activated sludge microbial community over 9 years.</title>
        <authorList>
            <person name="Wang Y."/>
            <person name="Ye J."/>
            <person name="Ju F."/>
            <person name="Liu L."/>
            <person name="Boyd J.A."/>
            <person name="Deng Y."/>
            <person name="Parks D.H."/>
            <person name="Jiang X."/>
            <person name="Yin X."/>
            <person name="Woodcroft B.J."/>
            <person name="Tyson G.W."/>
            <person name="Hugenholtz P."/>
            <person name="Polz M.F."/>
            <person name="Zhang T."/>
        </authorList>
    </citation>
    <scope>NUCLEOTIDE SEQUENCE</scope>
    <source>
        <strain evidence="6">HKST-UBA16</strain>
    </source>
</reference>
<keyword evidence="3 4" id="KW-0687">Ribonucleoprotein</keyword>
<evidence type="ECO:0000256" key="4">
    <source>
        <dbReference type="RuleBase" id="RU003815"/>
    </source>
</evidence>
<dbReference type="EMBL" id="JAGQLM010000155">
    <property type="protein sequence ID" value="MCA9375357.1"/>
    <property type="molecule type" value="Genomic_DNA"/>
</dbReference>
<evidence type="ECO:0000313" key="7">
    <source>
        <dbReference type="Proteomes" id="UP000748332"/>
    </source>
</evidence>
<reference evidence="6" key="1">
    <citation type="submission" date="2020-04" db="EMBL/GenBank/DDBJ databases">
        <authorList>
            <person name="Zhang T."/>
        </authorList>
    </citation>
    <scope>NUCLEOTIDE SEQUENCE</scope>
    <source>
        <strain evidence="6">HKST-UBA16</strain>
    </source>
</reference>
<keyword evidence="2 4" id="KW-0689">Ribosomal protein</keyword>
<dbReference type="InterPro" id="IPR023035">
    <property type="entry name" value="Ribosomal_uS9_bac/plastid"/>
</dbReference>
<dbReference type="GO" id="GO:0003735">
    <property type="term" value="F:structural constituent of ribosome"/>
    <property type="evidence" value="ECO:0007669"/>
    <property type="project" value="InterPro"/>
</dbReference>
<dbReference type="GO" id="GO:0015935">
    <property type="term" value="C:small ribosomal subunit"/>
    <property type="evidence" value="ECO:0007669"/>
    <property type="project" value="TreeGrafter"/>
</dbReference>
<name>A0A955I052_9BACT</name>
<dbReference type="Gene3D" id="3.30.230.10">
    <property type="match status" value="1"/>
</dbReference>
<dbReference type="PANTHER" id="PTHR21569">
    <property type="entry name" value="RIBOSOMAL PROTEIN S9"/>
    <property type="match status" value="1"/>
</dbReference>
<dbReference type="NCBIfam" id="NF001099">
    <property type="entry name" value="PRK00132.1"/>
    <property type="match status" value="1"/>
</dbReference>
<evidence type="ECO:0000313" key="6">
    <source>
        <dbReference type="EMBL" id="MCA9375357.1"/>
    </source>
</evidence>
<dbReference type="Proteomes" id="UP000748332">
    <property type="component" value="Unassembled WGS sequence"/>
</dbReference>
<dbReference type="PROSITE" id="PS00360">
    <property type="entry name" value="RIBOSOMAL_S9"/>
    <property type="match status" value="1"/>
</dbReference>
<gene>
    <name evidence="6" type="primary">rpsI</name>
    <name evidence="6" type="ORF">KC622_03435</name>
</gene>
<evidence type="ECO:0000256" key="3">
    <source>
        <dbReference type="ARBA" id="ARBA00023274"/>
    </source>
</evidence>
<dbReference type="PANTHER" id="PTHR21569:SF1">
    <property type="entry name" value="SMALL RIBOSOMAL SUBUNIT PROTEIN US9M"/>
    <property type="match status" value="1"/>
</dbReference>
<dbReference type="GO" id="GO:0005737">
    <property type="term" value="C:cytoplasm"/>
    <property type="evidence" value="ECO:0007669"/>
    <property type="project" value="UniProtKB-ARBA"/>
</dbReference>
<dbReference type="InterPro" id="IPR020568">
    <property type="entry name" value="Ribosomal_Su5_D2-typ_SF"/>
</dbReference>
<dbReference type="InterPro" id="IPR014721">
    <property type="entry name" value="Ribsml_uS5_D2-typ_fold_subgr"/>
</dbReference>
<dbReference type="FunFam" id="3.30.230.10:FF:000001">
    <property type="entry name" value="30S ribosomal protein S9"/>
    <property type="match status" value="1"/>
</dbReference>
<evidence type="ECO:0000256" key="1">
    <source>
        <dbReference type="ARBA" id="ARBA00005251"/>
    </source>
</evidence>
<comment type="caution">
    <text evidence="6">The sequence shown here is derived from an EMBL/GenBank/DDBJ whole genome shotgun (WGS) entry which is preliminary data.</text>
</comment>
<dbReference type="GO" id="GO:0006412">
    <property type="term" value="P:translation"/>
    <property type="evidence" value="ECO:0007669"/>
    <property type="project" value="InterPro"/>
</dbReference>
<evidence type="ECO:0000256" key="5">
    <source>
        <dbReference type="RuleBase" id="RU003816"/>
    </source>
</evidence>
<organism evidence="6 7">
    <name type="scientific">Candidatus Dojkabacteria bacterium</name>
    <dbReference type="NCBI Taxonomy" id="2099670"/>
    <lineage>
        <taxon>Bacteria</taxon>
        <taxon>Candidatus Dojkabacteria</taxon>
    </lineage>
</organism>
<dbReference type="SUPFAM" id="SSF54211">
    <property type="entry name" value="Ribosomal protein S5 domain 2-like"/>
    <property type="match status" value="1"/>
</dbReference>
<sequence length="130" mass="15007">MADKFFEGIGRRKTSTARVRIYKGNKPSVVNDTPLEEYFSKKMDLNLLLMPLKVTNLEGEYYFTAKVSGGGTSGQRSAIRLGLARAIYKMDPEQKPVLRKHNLATRDPRMVERKLYDHIKSRKKPQFSKR</sequence>